<keyword evidence="1" id="KW-0812">Transmembrane</keyword>
<feature type="domain" description="WIT1/2 N-terminal helical bundle" evidence="2">
    <location>
        <begin position="364"/>
        <end position="412"/>
    </location>
</feature>
<evidence type="ECO:0000313" key="3">
    <source>
        <dbReference type="EMBL" id="KAF2577322.1"/>
    </source>
</evidence>
<reference evidence="3" key="1">
    <citation type="submission" date="2019-12" db="EMBL/GenBank/DDBJ databases">
        <title>Genome sequencing and annotation of Brassica cretica.</title>
        <authorList>
            <person name="Studholme D.J."/>
            <person name="Sarris P.F."/>
        </authorList>
    </citation>
    <scope>NUCLEOTIDE SEQUENCE</scope>
    <source>
        <strain evidence="3">PFS-001/15</strain>
        <tissue evidence="3">Leaf</tissue>
    </source>
</reference>
<feature type="non-terminal residue" evidence="3">
    <location>
        <position position="1"/>
    </location>
</feature>
<keyword evidence="1" id="KW-1133">Transmembrane helix</keyword>
<evidence type="ECO:0000259" key="2">
    <source>
        <dbReference type="Pfam" id="PF26581"/>
    </source>
</evidence>
<organism evidence="3 4">
    <name type="scientific">Brassica cretica</name>
    <name type="common">Mustard</name>
    <dbReference type="NCBI Taxonomy" id="69181"/>
    <lineage>
        <taxon>Eukaryota</taxon>
        <taxon>Viridiplantae</taxon>
        <taxon>Streptophyta</taxon>
        <taxon>Embryophyta</taxon>
        <taxon>Tracheophyta</taxon>
        <taxon>Spermatophyta</taxon>
        <taxon>Magnoliopsida</taxon>
        <taxon>eudicotyledons</taxon>
        <taxon>Gunneridae</taxon>
        <taxon>Pentapetalae</taxon>
        <taxon>rosids</taxon>
        <taxon>malvids</taxon>
        <taxon>Brassicales</taxon>
        <taxon>Brassicaceae</taxon>
        <taxon>Brassiceae</taxon>
        <taxon>Brassica</taxon>
    </lineage>
</organism>
<dbReference type="PANTHER" id="PTHR31170:SF25">
    <property type="entry name" value="BNAA09G04570D PROTEIN"/>
    <property type="match status" value="1"/>
</dbReference>
<protein>
    <recommendedName>
        <fullName evidence="2">WIT1/2 N-terminal helical bundle domain-containing protein</fullName>
    </recommendedName>
</protein>
<evidence type="ECO:0000256" key="1">
    <source>
        <dbReference type="SAM" id="Phobius"/>
    </source>
</evidence>
<gene>
    <name evidence="3" type="ORF">F2Q68_00000369</name>
</gene>
<sequence length="420" mass="48467">YYGAMEDHKLRYLQSFILGTALSLQDLVIVARTWEENARNCYAEDIRLGCDDFVKMLTVEASFLVELLMRSQFDVNSGMEDRIYGKQNMIGDVNHDIMLLENQLPYFVVEGMFGLLHVDYRRGLPPLSRIIHNHFQKFWMSIPSFSRSISDSEICHLVDLLRSIHLPLLKPADINTCSLDISFTNGVLTIPKIKISDITEALYRNIILFEQCHRLDAYFFHYMRFLSCFLRSPMDAELFIDNGIVVIRRGNAEDISRLFTTILKEATQISYSGFYYQTVYENLQGYCNRPWNKWKATLRRDYFHNPWSAAAVAAAVFLLLMTFIQVLCSILALELVRPGFDFCQKFVNLLTMQLISKESECLGVLISCHAGVEKLSRGLEGKLHDPEQSMRQLIDLVVEMKNQSSNFHTLSSLVLMNLKL</sequence>
<dbReference type="Pfam" id="PF03140">
    <property type="entry name" value="DUF247"/>
    <property type="match status" value="2"/>
</dbReference>
<dbReference type="Proteomes" id="UP000712281">
    <property type="component" value="Unassembled WGS sequence"/>
</dbReference>
<name>A0A8S9J765_BRACR</name>
<proteinExistence type="predicted"/>
<dbReference type="InterPro" id="IPR004158">
    <property type="entry name" value="DUF247_pln"/>
</dbReference>
<feature type="transmembrane region" description="Helical" evidence="1">
    <location>
        <begin position="307"/>
        <end position="336"/>
    </location>
</feature>
<accession>A0A8S9J765</accession>
<dbReference type="Pfam" id="PF26581">
    <property type="entry name" value="WIT1_2_N"/>
    <property type="match status" value="1"/>
</dbReference>
<comment type="caution">
    <text evidence="3">The sequence shown here is derived from an EMBL/GenBank/DDBJ whole genome shotgun (WGS) entry which is preliminary data.</text>
</comment>
<evidence type="ECO:0000313" key="4">
    <source>
        <dbReference type="Proteomes" id="UP000712281"/>
    </source>
</evidence>
<dbReference type="AlphaFoldDB" id="A0A8S9J765"/>
<dbReference type="PANTHER" id="PTHR31170">
    <property type="entry name" value="BNAC04G53230D PROTEIN"/>
    <property type="match status" value="1"/>
</dbReference>
<keyword evidence="1" id="KW-0472">Membrane</keyword>
<dbReference type="EMBL" id="QGKW02001660">
    <property type="protein sequence ID" value="KAF2577322.1"/>
    <property type="molecule type" value="Genomic_DNA"/>
</dbReference>
<dbReference type="InterPro" id="IPR058610">
    <property type="entry name" value="WIT1_2_N"/>
</dbReference>